<name>W4JWK3_HETIT</name>
<reference evidence="1 2" key="1">
    <citation type="journal article" date="2012" name="New Phytol.">
        <title>Insight into trade-off between wood decay and parasitism from the genome of a fungal forest pathogen.</title>
        <authorList>
            <person name="Olson A."/>
            <person name="Aerts A."/>
            <person name="Asiegbu F."/>
            <person name="Belbahri L."/>
            <person name="Bouzid O."/>
            <person name="Broberg A."/>
            <person name="Canback B."/>
            <person name="Coutinho P.M."/>
            <person name="Cullen D."/>
            <person name="Dalman K."/>
            <person name="Deflorio G."/>
            <person name="van Diepen L.T."/>
            <person name="Dunand C."/>
            <person name="Duplessis S."/>
            <person name="Durling M."/>
            <person name="Gonthier P."/>
            <person name="Grimwood J."/>
            <person name="Fossdal C.G."/>
            <person name="Hansson D."/>
            <person name="Henrissat B."/>
            <person name="Hietala A."/>
            <person name="Himmelstrand K."/>
            <person name="Hoffmeister D."/>
            <person name="Hogberg N."/>
            <person name="James T.Y."/>
            <person name="Karlsson M."/>
            <person name="Kohler A."/>
            <person name="Kues U."/>
            <person name="Lee Y.H."/>
            <person name="Lin Y.C."/>
            <person name="Lind M."/>
            <person name="Lindquist E."/>
            <person name="Lombard V."/>
            <person name="Lucas S."/>
            <person name="Lunden K."/>
            <person name="Morin E."/>
            <person name="Murat C."/>
            <person name="Park J."/>
            <person name="Raffaello T."/>
            <person name="Rouze P."/>
            <person name="Salamov A."/>
            <person name="Schmutz J."/>
            <person name="Solheim H."/>
            <person name="Stahlberg J."/>
            <person name="Velez H."/>
            <person name="de Vries R.P."/>
            <person name="Wiebenga A."/>
            <person name="Woodward S."/>
            <person name="Yakovlev I."/>
            <person name="Garbelotto M."/>
            <person name="Martin F."/>
            <person name="Grigoriev I.V."/>
            <person name="Stenlid J."/>
        </authorList>
    </citation>
    <scope>NUCLEOTIDE SEQUENCE [LARGE SCALE GENOMIC DNA]</scope>
    <source>
        <strain evidence="1 2">TC 32-1</strain>
    </source>
</reference>
<dbReference type="AlphaFoldDB" id="W4JWK3"/>
<dbReference type="KEGG" id="hir:HETIRDRAFT_429560"/>
<dbReference type="HOGENOM" id="CLU_1111527_0_0_1"/>
<organism evidence="1 2">
    <name type="scientific">Heterobasidion irregulare (strain TC 32-1)</name>
    <dbReference type="NCBI Taxonomy" id="747525"/>
    <lineage>
        <taxon>Eukaryota</taxon>
        <taxon>Fungi</taxon>
        <taxon>Dikarya</taxon>
        <taxon>Basidiomycota</taxon>
        <taxon>Agaricomycotina</taxon>
        <taxon>Agaricomycetes</taxon>
        <taxon>Russulales</taxon>
        <taxon>Bondarzewiaceae</taxon>
        <taxon>Heterobasidion</taxon>
        <taxon>Heterobasidion annosum species complex</taxon>
    </lineage>
</organism>
<evidence type="ECO:0000313" key="2">
    <source>
        <dbReference type="Proteomes" id="UP000030671"/>
    </source>
</evidence>
<dbReference type="InParanoid" id="W4JWK3"/>
<dbReference type="GeneID" id="20674361"/>
<sequence>MVGQLTRSAGPEKLETVLDDVIEMASLPPQGPARRSLAGAEGTLRVIEATYPISSECILEIYIEPPTLSMNLIGIFENSKKIALKNWFITGSPALSTNNGATADFIRDSKNGPPYIVILAHLSELLKVGSVIPCMSNLFTDPFSTRCTLAGAAPIYVLVLACKLSPSWRLAGISMYSTILQIARKRGGVPPLTCLIKKDVDNLLKCLRGKFQCNGLSHRTHLIQASNRGQHLAPLTQALQPALQRFSMHI</sequence>
<gene>
    <name evidence="1" type="ORF">HETIRDRAFT_429560</name>
</gene>
<dbReference type="Proteomes" id="UP000030671">
    <property type="component" value="Unassembled WGS sequence"/>
</dbReference>
<keyword evidence="2" id="KW-1185">Reference proteome</keyword>
<protein>
    <submittedName>
        <fullName evidence="1">Uncharacterized protein</fullName>
    </submittedName>
</protein>
<evidence type="ECO:0000313" key="1">
    <source>
        <dbReference type="EMBL" id="ETW77261.1"/>
    </source>
</evidence>
<dbReference type="RefSeq" id="XP_009550792.1">
    <property type="nucleotide sequence ID" value="XM_009552497.1"/>
</dbReference>
<accession>W4JWK3</accession>
<dbReference type="EMBL" id="KI925463">
    <property type="protein sequence ID" value="ETW77261.1"/>
    <property type="molecule type" value="Genomic_DNA"/>
</dbReference>
<proteinExistence type="predicted"/>